<feature type="domain" description="UmuC" evidence="4">
    <location>
        <begin position="168"/>
        <end position="435"/>
    </location>
</feature>
<dbReference type="Gene3D" id="3.40.1170.60">
    <property type="match status" value="1"/>
</dbReference>
<dbReference type="Gene3D" id="3.30.70.270">
    <property type="match status" value="1"/>
</dbReference>
<accession>A0ABM0MLJ2</accession>
<feature type="non-terminal residue" evidence="6">
    <location>
        <position position="435"/>
    </location>
</feature>
<dbReference type="Pfam" id="PF00817">
    <property type="entry name" value="IMS"/>
    <property type="match status" value="1"/>
</dbReference>
<evidence type="ECO:0000256" key="2">
    <source>
        <dbReference type="SAM" id="Coils"/>
    </source>
</evidence>
<proteinExistence type="predicted"/>
<keyword evidence="2" id="KW-0175">Coiled coil</keyword>
<reference evidence="6" key="1">
    <citation type="submission" date="2025-08" db="UniProtKB">
        <authorList>
            <consortium name="RefSeq"/>
        </authorList>
    </citation>
    <scope>IDENTIFICATION</scope>
    <source>
        <tissue evidence="6">Testes</tissue>
    </source>
</reference>
<dbReference type="PANTHER" id="PTHR11076:SF33">
    <property type="entry name" value="DNA POLYMERASE KAPPA"/>
    <property type="match status" value="1"/>
</dbReference>
<dbReference type="InterPro" id="IPR022880">
    <property type="entry name" value="DNApol_IV"/>
</dbReference>
<dbReference type="Proteomes" id="UP000694865">
    <property type="component" value="Unplaced"/>
</dbReference>
<dbReference type="PROSITE" id="PS50173">
    <property type="entry name" value="UMUC"/>
    <property type="match status" value="1"/>
</dbReference>
<sequence length="435" mass="49121">MDARDIDSDSCHDNEDENWLETGWSEENPSFCVNQNYSKMKTPSPRHSMCKDNLGTSAKQAMRGAVTQDESNKTDSSKGVMSLMGLNTNKAGMEGLDKEKINSIILQASKGSKFYENEQKKEQLLNNKIEQMKEQLGKLTEQEKSMALVEVDKMVLELKAQRDLTRTIVHIDMDMFYAAVEMKDDPTLRDKPMAVGSMGMLSTSNYKARRFGVRAAMPGFIGKKLCPELILVKPNFVKYRAVSQEIQHIMGQYDPNFAAMSLDEAYLDLTEHLKLRSSLSEESRTFYYRFKENQSCRDSRDINQMVVSKTGNTATVTKSTDEKMVVLETGNTATVTTSTAEKMVVLETGNTATVKHDYLKDMSRYEIFGVSAEEAVREIRFRIEQKTQLTASAGIAPNTMLAKVCSDKNKPNGQYRIEPTLEAVNKFIEDLPIRK</sequence>
<evidence type="ECO:0000313" key="5">
    <source>
        <dbReference type="Proteomes" id="UP000694865"/>
    </source>
</evidence>
<evidence type="ECO:0000259" key="4">
    <source>
        <dbReference type="PROSITE" id="PS50173"/>
    </source>
</evidence>
<evidence type="ECO:0000313" key="6">
    <source>
        <dbReference type="RefSeq" id="XP_006820883.1"/>
    </source>
</evidence>
<dbReference type="CDD" id="cd03586">
    <property type="entry name" value="PolY_Pol_IV_kappa"/>
    <property type="match status" value="1"/>
</dbReference>
<feature type="region of interest" description="Disordered" evidence="3">
    <location>
        <begin position="1"/>
        <end position="22"/>
    </location>
</feature>
<evidence type="ECO:0000256" key="1">
    <source>
        <dbReference type="ARBA" id="ARBA00016178"/>
    </source>
</evidence>
<dbReference type="InterPro" id="IPR050116">
    <property type="entry name" value="DNA_polymerase-Y"/>
</dbReference>
<dbReference type="RefSeq" id="XP_006820883.1">
    <property type="nucleotide sequence ID" value="XM_006820820.1"/>
</dbReference>
<dbReference type="InterPro" id="IPR043502">
    <property type="entry name" value="DNA/RNA_pol_sf"/>
</dbReference>
<dbReference type="GeneID" id="102806717"/>
<keyword evidence="5" id="KW-1185">Reference proteome</keyword>
<gene>
    <name evidence="6" type="primary">LOC102806717</name>
</gene>
<protein>
    <recommendedName>
        <fullName evidence="1">DNA polymerase kappa</fullName>
    </recommendedName>
</protein>
<dbReference type="InterPro" id="IPR043128">
    <property type="entry name" value="Rev_trsase/Diguanyl_cyclase"/>
</dbReference>
<name>A0ABM0MLJ2_SACKO</name>
<dbReference type="InterPro" id="IPR001126">
    <property type="entry name" value="UmuC"/>
</dbReference>
<feature type="compositionally biased region" description="Basic and acidic residues" evidence="3">
    <location>
        <begin position="1"/>
        <end position="13"/>
    </location>
</feature>
<organism evidence="5 6">
    <name type="scientific">Saccoglossus kowalevskii</name>
    <name type="common">Acorn worm</name>
    <dbReference type="NCBI Taxonomy" id="10224"/>
    <lineage>
        <taxon>Eukaryota</taxon>
        <taxon>Metazoa</taxon>
        <taxon>Hemichordata</taxon>
        <taxon>Enteropneusta</taxon>
        <taxon>Harrimaniidae</taxon>
        <taxon>Saccoglossus</taxon>
    </lineage>
</organism>
<feature type="coiled-coil region" evidence="2">
    <location>
        <begin position="115"/>
        <end position="142"/>
    </location>
</feature>
<evidence type="ECO:0000256" key="3">
    <source>
        <dbReference type="SAM" id="MobiDB-lite"/>
    </source>
</evidence>
<dbReference type="PANTHER" id="PTHR11076">
    <property type="entry name" value="DNA REPAIR POLYMERASE UMUC / TRANSFERASE FAMILY MEMBER"/>
    <property type="match status" value="1"/>
</dbReference>
<dbReference type="Gene3D" id="1.10.150.810">
    <property type="match status" value="1"/>
</dbReference>
<dbReference type="SUPFAM" id="SSF56672">
    <property type="entry name" value="DNA/RNA polymerases"/>
    <property type="match status" value="1"/>
</dbReference>